<dbReference type="Proteomes" id="UP000295278">
    <property type="component" value="Unassembled WGS sequence"/>
</dbReference>
<evidence type="ECO:0000313" key="1">
    <source>
        <dbReference type="EMBL" id="TDD77201.1"/>
    </source>
</evidence>
<evidence type="ECO:0000313" key="2">
    <source>
        <dbReference type="Proteomes" id="UP000295278"/>
    </source>
</evidence>
<accession>A0A4R5AVR9</accession>
<name>A0A4R5AVR9_9FLAO</name>
<gene>
    <name evidence="1" type="ORF">E0F89_06275</name>
</gene>
<dbReference type="AlphaFoldDB" id="A0A4R5AVR9"/>
<dbReference type="RefSeq" id="WP_131908997.1">
    <property type="nucleotide sequence ID" value="NZ_SMFM01000002.1"/>
</dbReference>
<protein>
    <submittedName>
        <fullName evidence="1">Uncharacterized protein</fullName>
    </submittedName>
</protein>
<dbReference type="EMBL" id="SMFM01000002">
    <property type="protein sequence ID" value="TDD77201.1"/>
    <property type="molecule type" value="Genomic_DNA"/>
</dbReference>
<organism evidence="1 2">
    <name type="scientific">Flavobacterium caseinilyticum</name>
    <dbReference type="NCBI Taxonomy" id="2541732"/>
    <lineage>
        <taxon>Bacteria</taxon>
        <taxon>Pseudomonadati</taxon>
        <taxon>Bacteroidota</taxon>
        <taxon>Flavobacteriia</taxon>
        <taxon>Flavobacteriales</taxon>
        <taxon>Flavobacteriaceae</taxon>
        <taxon>Flavobacterium</taxon>
    </lineage>
</organism>
<proteinExistence type="predicted"/>
<comment type="caution">
    <text evidence="1">The sequence shown here is derived from an EMBL/GenBank/DDBJ whole genome shotgun (WGS) entry which is preliminary data.</text>
</comment>
<reference evidence="1 2" key="1">
    <citation type="submission" date="2019-03" db="EMBL/GenBank/DDBJ databases">
        <title>Flavobacterium AT-3-2 sp. nov., isolated from arctic soil.</title>
        <authorList>
            <person name="Chaudhary D.K."/>
        </authorList>
    </citation>
    <scope>NUCLEOTIDE SEQUENCE [LARGE SCALE GENOMIC DNA]</scope>
    <source>
        <strain evidence="1 2">AT-3-2</strain>
    </source>
</reference>
<keyword evidence="2" id="KW-1185">Reference proteome</keyword>
<dbReference type="OrthoDB" id="1305241at2"/>
<sequence length="411" mass="47923">MTGKEILKSFYKLIHQHYHLTIDDFGLQVDDDFWTNDEIIDQLRGEAILIALPKIHELLEAFTEAKTGSDYLVDEYLPLENVELIDFAHNDFTKRNRAFSYSDGEFGYLALSKLLMINPLSSIDETSQDYRTLVDFISTAVVNTEHDKITILLSHIETANENWGILIHKIVHHQTSLSIYSYLYYRELLQGGKIDLNPNLNFTPAHGATATLRPNTRYEQYFEVFDIINELNHATDTITRFLKLYHIIEYLVYRRELVEIEQKARNNRTFIREIHSFTGKGQSDNEFNILKKNFKKIFEAEILGDAFQINPLNAQEATFLRTYWSINISSPANVFNQRDADSITNLIYRIRNSIVHNKESEFHITTSNPDDYADVLNLIKRFITILEKQLLDKISADVPVISYQSQYIELY</sequence>